<dbReference type="RefSeq" id="WP_196815872.1">
    <property type="nucleotide sequence ID" value="NZ_CP012850.1"/>
</dbReference>
<organism evidence="1 2">
    <name type="scientific">Candidatus Nitrosocosmicus oleophilus</name>
    <dbReference type="NCBI Taxonomy" id="1353260"/>
    <lineage>
        <taxon>Archaea</taxon>
        <taxon>Nitrososphaerota</taxon>
        <taxon>Nitrososphaeria</taxon>
        <taxon>Nitrososphaerales</taxon>
        <taxon>Nitrososphaeraceae</taxon>
        <taxon>Candidatus Nitrosocosmicus</taxon>
    </lineage>
</organism>
<dbReference type="Proteomes" id="UP000058925">
    <property type="component" value="Chromosome"/>
</dbReference>
<dbReference type="SUPFAM" id="SSF54427">
    <property type="entry name" value="NTF2-like"/>
    <property type="match status" value="1"/>
</dbReference>
<evidence type="ECO:0000313" key="1">
    <source>
        <dbReference type="EMBL" id="ALI36649.1"/>
    </source>
</evidence>
<proteinExistence type="predicted"/>
<protein>
    <submittedName>
        <fullName evidence="1">SnoaL-like polyketide cyclase</fullName>
    </submittedName>
</protein>
<dbReference type="AlphaFoldDB" id="A0A654M2F2"/>
<accession>A0A654M2F2</accession>
<dbReference type="PANTHER" id="PTHR38436">
    <property type="entry name" value="POLYKETIDE CYCLASE SNOAL-LIKE DOMAIN"/>
    <property type="match status" value="1"/>
</dbReference>
<dbReference type="InterPro" id="IPR032710">
    <property type="entry name" value="NTF2-like_dom_sf"/>
</dbReference>
<dbReference type="OrthoDB" id="8685at2157"/>
<dbReference type="Gene3D" id="3.10.450.50">
    <property type="match status" value="1"/>
</dbReference>
<dbReference type="KEGG" id="taa:NMY3_02453"/>
<name>A0A654M2F2_9ARCH</name>
<dbReference type="Pfam" id="PF07366">
    <property type="entry name" value="SnoaL"/>
    <property type="match status" value="1"/>
</dbReference>
<keyword evidence="2" id="KW-1185">Reference proteome</keyword>
<dbReference type="PANTHER" id="PTHR38436:SF1">
    <property type="entry name" value="ESTER CYCLASE"/>
    <property type="match status" value="1"/>
</dbReference>
<sequence>MSSTEHKRIVHEFIDETYNKGNLKNTDRYVTSDFIYHARGVSIEGIEAYNEWVSSDRSIFPNIHVTIVDSIEESESGRVASAFIVEGTQGKEIPGIPTTNKDFETVGMNMFHFQDNKIKEGWVVVDALTAAIQLGAINLSTSEAD</sequence>
<dbReference type="GO" id="GO:0030638">
    <property type="term" value="P:polyketide metabolic process"/>
    <property type="evidence" value="ECO:0007669"/>
    <property type="project" value="InterPro"/>
</dbReference>
<gene>
    <name evidence="1" type="ORF">NMY3_02453</name>
</gene>
<dbReference type="EMBL" id="CP012850">
    <property type="protein sequence ID" value="ALI36649.1"/>
    <property type="molecule type" value="Genomic_DNA"/>
</dbReference>
<evidence type="ECO:0000313" key="2">
    <source>
        <dbReference type="Proteomes" id="UP000058925"/>
    </source>
</evidence>
<dbReference type="InterPro" id="IPR009959">
    <property type="entry name" value="Cyclase_SnoaL-like"/>
</dbReference>
<dbReference type="GeneID" id="60422394"/>
<reference evidence="2" key="1">
    <citation type="submission" date="2015-10" db="EMBL/GenBank/DDBJ databases">
        <title>Niche specialization of a soil ammonia-oxidizing archaeon, Candidatus Nitrosocosmicus oleophilus.</title>
        <authorList>
            <person name="Jung M.-Y."/>
            <person name="Rhee S.-K."/>
        </authorList>
    </citation>
    <scope>NUCLEOTIDE SEQUENCE [LARGE SCALE GENOMIC DNA]</scope>
    <source>
        <strain evidence="2">MY3</strain>
    </source>
</reference>